<dbReference type="PANTHER" id="PTHR42756:SF2">
    <property type="entry name" value="MARR FAMILY REGULATORY PROTEIN"/>
    <property type="match status" value="1"/>
</dbReference>
<sequence>MRKSTGGLISVLYRKGSIYKNMCLKELDITASEQSFLCTLYENNGVSQDFLSKYLNIDKASTARVIKSLIDKKIVKKIKNENDKRENRIFLTDKAKDIREEIFSVLDSWSTVLTQGMSEQEKEQSYYYLQKMVENVEKYEYDKHSKKEREYDGK</sequence>
<dbReference type="PANTHER" id="PTHR42756">
    <property type="entry name" value="TRANSCRIPTIONAL REGULATOR, MARR"/>
    <property type="match status" value="1"/>
</dbReference>
<dbReference type="SMART" id="SM00347">
    <property type="entry name" value="HTH_MARR"/>
    <property type="match status" value="1"/>
</dbReference>
<keyword evidence="1" id="KW-0805">Transcription regulation</keyword>
<dbReference type="InterPro" id="IPR036390">
    <property type="entry name" value="WH_DNA-bd_sf"/>
</dbReference>
<dbReference type="Proteomes" id="UP001164187">
    <property type="component" value="Chromosome"/>
</dbReference>
<protein>
    <submittedName>
        <fullName evidence="5">MarR family transcriptional regulator</fullName>
    </submittedName>
</protein>
<keyword evidence="6" id="KW-1185">Reference proteome</keyword>
<accession>A0ABY7JM88</accession>
<dbReference type="EMBL" id="CP114052">
    <property type="protein sequence ID" value="WAW14473.1"/>
    <property type="molecule type" value="Genomic_DNA"/>
</dbReference>
<keyword evidence="2" id="KW-0238">DNA-binding</keyword>
<dbReference type="RefSeq" id="WP_269311152.1">
    <property type="nucleotide sequence ID" value="NZ_CP114052.1"/>
</dbReference>
<evidence type="ECO:0000313" key="6">
    <source>
        <dbReference type="Proteomes" id="UP001164187"/>
    </source>
</evidence>
<gene>
    <name evidence="5" type="ORF">O0R46_07680</name>
</gene>
<keyword evidence="3" id="KW-0804">Transcription</keyword>
<dbReference type="PROSITE" id="PS50995">
    <property type="entry name" value="HTH_MARR_2"/>
    <property type="match status" value="1"/>
</dbReference>
<evidence type="ECO:0000256" key="1">
    <source>
        <dbReference type="ARBA" id="ARBA00023015"/>
    </source>
</evidence>
<evidence type="ECO:0000313" key="5">
    <source>
        <dbReference type="EMBL" id="WAW14473.1"/>
    </source>
</evidence>
<proteinExistence type="predicted"/>
<evidence type="ECO:0000256" key="2">
    <source>
        <dbReference type="ARBA" id="ARBA00023125"/>
    </source>
</evidence>
<name>A0ABY7JM88_9FIRM</name>
<evidence type="ECO:0000256" key="3">
    <source>
        <dbReference type="ARBA" id="ARBA00023163"/>
    </source>
</evidence>
<dbReference type="InterPro" id="IPR036388">
    <property type="entry name" value="WH-like_DNA-bd_sf"/>
</dbReference>
<dbReference type="SUPFAM" id="SSF46785">
    <property type="entry name" value="Winged helix' DNA-binding domain"/>
    <property type="match status" value="1"/>
</dbReference>
<dbReference type="InterPro" id="IPR000835">
    <property type="entry name" value="HTH_MarR-typ"/>
</dbReference>
<dbReference type="Pfam" id="PF01047">
    <property type="entry name" value="MarR"/>
    <property type="match status" value="1"/>
</dbReference>
<reference evidence="5" key="1">
    <citation type="submission" date="2022-12" db="EMBL/GenBank/DDBJ databases">
        <title>Peptostreptococcus.</title>
        <authorList>
            <person name="Lee S.H."/>
        </authorList>
    </citation>
    <scope>NUCLEOTIDE SEQUENCE</scope>
    <source>
        <strain evidence="5">CBA3647</strain>
    </source>
</reference>
<organism evidence="5 6">
    <name type="scientific">Peptostreptococcus equinus</name>
    <dbReference type="NCBI Taxonomy" id="3003601"/>
    <lineage>
        <taxon>Bacteria</taxon>
        <taxon>Bacillati</taxon>
        <taxon>Bacillota</taxon>
        <taxon>Clostridia</taxon>
        <taxon>Peptostreptococcales</taxon>
        <taxon>Peptostreptococcaceae</taxon>
        <taxon>Peptostreptococcus</taxon>
    </lineage>
</organism>
<evidence type="ECO:0000259" key="4">
    <source>
        <dbReference type="PROSITE" id="PS50995"/>
    </source>
</evidence>
<feature type="domain" description="HTH marR-type" evidence="4">
    <location>
        <begin position="1"/>
        <end position="134"/>
    </location>
</feature>
<dbReference type="Gene3D" id="1.10.10.10">
    <property type="entry name" value="Winged helix-like DNA-binding domain superfamily/Winged helix DNA-binding domain"/>
    <property type="match status" value="1"/>
</dbReference>
<dbReference type="PRINTS" id="PR00598">
    <property type="entry name" value="HTHMARR"/>
</dbReference>